<dbReference type="PROSITE" id="PS00615">
    <property type="entry name" value="C_TYPE_LECTIN_1"/>
    <property type="match status" value="1"/>
</dbReference>
<evidence type="ECO:0000256" key="1">
    <source>
        <dbReference type="ARBA" id="ARBA00023157"/>
    </source>
</evidence>
<dbReference type="Gene3D" id="3.10.100.10">
    <property type="entry name" value="Mannose-Binding Protein A, subunit A"/>
    <property type="match status" value="2"/>
</dbReference>
<protein>
    <submittedName>
        <fullName evidence="3">MRC</fullName>
    </submittedName>
</protein>
<feature type="domain" description="C-type lectin" evidence="2">
    <location>
        <begin position="1"/>
        <end position="42"/>
    </location>
</feature>
<keyword evidence="1" id="KW-1015">Disulfide bond</keyword>
<dbReference type="SUPFAM" id="SSF56436">
    <property type="entry name" value="C-type lectin-like"/>
    <property type="match status" value="2"/>
</dbReference>
<dbReference type="InterPro" id="IPR016187">
    <property type="entry name" value="CTDL_fold"/>
</dbReference>
<proteinExistence type="predicted"/>
<dbReference type="AlphaFoldDB" id="A0A6J8BSA3"/>
<dbReference type="InterPro" id="IPR016186">
    <property type="entry name" value="C-type_lectin-like/link_sf"/>
</dbReference>
<dbReference type="OrthoDB" id="6162243at2759"/>
<accession>A0A6J8BSA3</accession>
<reference evidence="3 4" key="1">
    <citation type="submission" date="2020-06" db="EMBL/GenBank/DDBJ databases">
        <authorList>
            <person name="Li R."/>
            <person name="Bekaert M."/>
        </authorList>
    </citation>
    <scope>NUCLEOTIDE SEQUENCE [LARGE SCALE GENOMIC DNA]</scope>
    <source>
        <strain evidence="4">wild</strain>
    </source>
</reference>
<dbReference type="Pfam" id="PF00059">
    <property type="entry name" value="Lectin_C"/>
    <property type="match status" value="2"/>
</dbReference>
<dbReference type="PANTHER" id="PTHR22803">
    <property type="entry name" value="MANNOSE, PHOSPHOLIPASE, LECTIN RECEPTOR RELATED"/>
    <property type="match status" value="1"/>
</dbReference>
<dbReference type="Proteomes" id="UP000507470">
    <property type="component" value="Unassembled WGS sequence"/>
</dbReference>
<dbReference type="CDD" id="cd00037">
    <property type="entry name" value="CLECT"/>
    <property type="match status" value="1"/>
</dbReference>
<dbReference type="EMBL" id="CACVKT020003764">
    <property type="protein sequence ID" value="CAC5385744.1"/>
    <property type="molecule type" value="Genomic_DNA"/>
</dbReference>
<organism evidence="3 4">
    <name type="scientific">Mytilus coruscus</name>
    <name type="common">Sea mussel</name>
    <dbReference type="NCBI Taxonomy" id="42192"/>
    <lineage>
        <taxon>Eukaryota</taxon>
        <taxon>Metazoa</taxon>
        <taxon>Spiralia</taxon>
        <taxon>Lophotrochozoa</taxon>
        <taxon>Mollusca</taxon>
        <taxon>Bivalvia</taxon>
        <taxon>Autobranchia</taxon>
        <taxon>Pteriomorphia</taxon>
        <taxon>Mytilida</taxon>
        <taxon>Mytiloidea</taxon>
        <taxon>Mytilidae</taxon>
        <taxon>Mytilinae</taxon>
        <taxon>Mytilus</taxon>
    </lineage>
</organism>
<evidence type="ECO:0000313" key="3">
    <source>
        <dbReference type="EMBL" id="CAC5385744.1"/>
    </source>
</evidence>
<evidence type="ECO:0000313" key="4">
    <source>
        <dbReference type="Proteomes" id="UP000507470"/>
    </source>
</evidence>
<evidence type="ECO:0000259" key="2">
    <source>
        <dbReference type="PROSITE" id="PS50041"/>
    </source>
</evidence>
<dbReference type="PROSITE" id="PS50041">
    <property type="entry name" value="C_TYPE_LECTIN_2"/>
    <property type="match status" value="2"/>
</dbReference>
<feature type="domain" description="C-type lectin" evidence="2">
    <location>
        <begin position="57"/>
        <end position="169"/>
    </location>
</feature>
<dbReference type="InterPro" id="IPR001304">
    <property type="entry name" value="C-type_lectin-like"/>
</dbReference>
<dbReference type="InterPro" id="IPR050111">
    <property type="entry name" value="C-type_lectin/snaclec_domain"/>
</dbReference>
<keyword evidence="4" id="KW-1185">Reference proteome</keyword>
<name>A0A6J8BSA3_MYTCO</name>
<sequence>MNYTDWGPSEPNNINNNENCAETYYRTWNDNNCFMSLRFICKMQIYLRCGPGDLFYYKNSCYSIDISLANFTEARTLCKNNDADLVIIRSKEEYNVIVSHTSKQLGADFWIGLQKLRNRSYRWINDSNGTYLPWLKEPKGDNDFCIKSSSLQGTWSGDNCSNENRFICEKQLL</sequence>
<dbReference type="SMART" id="SM00034">
    <property type="entry name" value="CLECT"/>
    <property type="match status" value="1"/>
</dbReference>
<gene>
    <name evidence="3" type="ORF">MCOR_21252</name>
</gene>
<dbReference type="InterPro" id="IPR018378">
    <property type="entry name" value="C-type_lectin_CS"/>
</dbReference>